<feature type="transmembrane region" description="Helical" evidence="7">
    <location>
        <begin position="245"/>
        <end position="268"/>
    </location>
</feature>
<protein>
    <recommendedName>
        <fullName evidence="10">Seipin</fullName>
    </recommendedName>
</protein>
<evidence type="ECO:0000256" key="6">
    <source>
        <dbReference type="ARBA" id="ARBA00023136"/>
    </source>
</evidence>
<evidence type="ECO:0000313" key="9">
    <source>
        <dbReference type="Proteomes" id="UP000077315"/>
    </source>
</evidence>
<dbReference type="STRING" id="763407.A0A162V4S8"/>
<reference evidence="9" key="1">
    <citation type="submission" date="2015-06" db="EMBL/GenBank/DDBJ databases">
        <title>Expansion of signal transduction pathways in fungi by whole-genome duplication.</title>
        <authorList>
            <consortium name="DOE Joint Genome Institute"/>
            <person name="Corrochano L.M."/>
            <person name="Kuo A."/>
            <person name="Marcet-Houben M."/>
            <person name="Polaino S."/>
            <person name="Salamov A."/>
            <person name="Villalobos J.M."/>
            <person name="Alvarez M.I."/>
            <person name="Avalos J."/>
            <person name="Benito E.P."/>
            <person name="Benoit I."/>
            <person name="Burger G."/>
            <person name="Camino L.P."/>
            <person name="Canovas D."/>
            <person name="Cerda-Olmedo E."/>
            <person name="Cheng J.-F."/>
            <person name="Dominguez A."/>
            <person name="Elias M."/>
            <person name="Eslava A.P."/>
            <person name="Glaser F."/>
            <person name="Grimwood J."/>
            <person name="Gutierrez G."/>
            <person name="Heitman J."/>
            <person name="Henrissat B."/>
            <person name="Iturriaga E.A."/>
            <person name="Lang B.F."/>
            <person name="Lavin J.L."/>
            <person name="Lee S."/>
            <person name="Li W."/>
            <person name="Lindquist E."/>
            <person name="Lopez-Garcia S."/>
            <person name="Luque E.M."/>
            <person name="Marcos A.T."/>
            <person name="Martin J."/>
            <person name="McCluskey K."/>
            <person name="Medina H.R."/>
            <person name="Miralles-Duran A."/>
            <person name="Miyazaki A."/>
            <person name="Munoz-Torres E."/>
            <person name="Oguiza J.A."/>
            <person name="Ohm R."/>
            <person name="Olmedo M."/>
            <person name="Orejas M."/>
            <person name="Ortiz-Castellanos L."/>
            <person name="Pisabarro A.G."/>
            <person name="Rodriguez-Romero J."/>
            <person name="Ruiz-Herrera J."/>
            <person name="Ruiz-Vazquez R."/>
            <person name="Sanz C."/>
            <person name="Schackwitz W."/>
            <person name="Schmutz J."/>
            <person name="Shahriari M."/>
            <person name="Shelest E."/>
            <person name="Silva-Franco F."/>
            <person name="Soanes D."/>
            <person name="Syed K."/>
            <person name="Tagua V.G."/>
            <person name="Talbot N.J."/>
            <person name="Thon M."/>
            <person name="De vries R.P."/>
            <person name="Wiebenga A."/>
            <person name="Yadav J.S."/>
            <person name="Braun E.L."/>
            <person name="Baker S."/>
            <person name="Garre V."/>
            <person name="Horwitz B."/>
            <person name="Torres-Martinez S."/>
            <person name="Idnurm A."/>
            <person name="Herrera-Estrella A."/>
            <person name="Gabaldon T."/>
            <person name="Grigoriev I.V."/>
        </authorList>
    </citation>
    <scope>NUCLEOTIDE SEQUENCE [LARGE SCALE GENOMIC DNA]</scope>
    <source>
        <strain evidence="9">NRRL 1555(-)</strain>
    </source>
</reference>
<dbReference type="CDD" id="cd23995">
    <property type="entry name" value="Seipin_BSCL2_like"/>
    <property type="match status" value="1"/>
</dbReference>
<organism evidence="8 9">
    <name type="scientific">Phycomyces blakesleeanus (strain ATCC 8743b / DSM 1359 / FGSC 10004 / NBRC 33097 / NRRL 1555)</name>
    <dbReference type="NCBI Taxonomy" id="763407"/>
    <lineage>
        <taxon>Eukaryota</taxon>
        <taxon>Fungi</taxon>
        <taxon>Fungi incertae sedis</taxon>
        <taxon>Mucoromycota</taxon>
        <taxon>Mucoromycotina</taxon>
        <taxon>Mucoromycetes</taxon>
        <taxon>Mucorales</taxon>
        <taxon>Phycomycetaceae</taxon>
        <taxon>Phycomyces</taxon>
    </lineage>
</organism>
<evidence type="ECO:0000256" key="4">
    <source>
        <dbReference type="ARBA" id="ARBA00022989"/>
    </source>
</evidence>
<dbReference type="Pfam" id="PF06775">
    <property type="entry name" value="Seipin"/>
    <property type="match status" value="2"/>
</dbReference>
<proteinExistence type="predicted"/>
<dbReference type="Proteomes" id="UP000077315">
    <property type="component" value="Unassembled WGS sequence"/>
</dbReference>
<keyword evidence="5" id="KW-0443">Lipid metabolism</keyword>
<feature type="transmembrane region" description="Helical" evidence="7">
    <location>
        <begin position="63"/>
        <end position="88"/>
    </location>
</feature>
<keyword evidence="3" id="KW-0256">Endoplasmic reticulum</keyword>
<comment type="subcellular location">
    <subcellularLocation>
        <location evidence="1">Endoplasmic reticulum membrane</location>
        <topology evidence="1">Multi-pass membrane protein</topology>
    </subcellularLocation>
</comment>
<keyword evidence="4 7" id="KW-1133">Transmembrane helix</keyword>
<dbReference type="GO" id="GO:0005789">
    <property type="term" value="C:endoplasmic reticulum membrane"/>
    <property type="evidence" value="ECO:0007669"/>
    <property type="project" value="UniProtKB-SubCell"/>
</dbReference>
<name>A0A162V4S8_PHYB8</name>
<evidence type="ECO:0000256" key="2">
    <source>
        <dbReference type="ARBA" id="ARBA00022692"/>
    </source>
</evidence>
<dbReference type="GO" id="GO:0006629">
    <property type="term" value="P:lipid metabolic process"/>
    <property type="evidence" value="ECO:0007669"/>
    <property type="project" value="UniProtKB-KW"/>
</dbReference>
<evidence type="ECO:0008006" key="10">
    <source>
        <dbReference type="Google" id="ProtNLM"/>
    </source>
</evidence>
<dbReference type="FunCoup" id="A0A162V4S8">
    <property type="interactions" value="56"/>
</dbReference>
<dbReference type="OrthoDB" id="3990054at2759"/>
<dbReference type="RefSeq" id="XP_018297992.1">
    <property type="nucleotide sequence ID" value="XM_018438135.1"/>
</dbReference>
<dbReference type="PANTHER" id="PTHR21212:SF0">
    <property type="entry name" value="SEIPIN"/>
    <property type="match status" value="1"/>
</dbReference>
<dbReference type="GO" id="GO:0140042">
    <property type="term" value="P:lipid droplet formation"/>
    <property type="evidence" value="ECO:0007669"/>
    <property type="project" value="UniProtKB-ARBA"/>
</dbReference>
<evidence type="ECO:0000256" key="7">
    <source>
        <dbReference type="SAM" id="Phobius"/>
    </source>
</evidence>
<accession>A0A162V4S8</accession>
<evidence type="ECO:0000256" key="3">
    <source>
        <dbReference type="ARBA" id="ARBA00022824"/>
    </source>
</evidence>
<evidence type="ECO:0000256" key="1">
    <source>
        <dbReference type="ARBA" id="ARBA00004477"/>
    </source>
</evidence>
<dbReference type="GeneID" id="28999041"/>
<dbReference type="EMBL" id="KV440972">
    <property type="protein sequence ID" value="OAD79952.1"/>
    <property type="molecule type" value="Genomic_DNA"/>
</dbReference>
<dbReference type="InParanoid" id="A0A162V4S8"/>
<dbReference type="VEuPathDB" id="FungiDB:PHYBLDRAFT_179334"/>
<keyword evidence="9" id="KW-1185">Reference proteome</keyword>
<sequence>MSDNDEMSMSDSLISLQSNEPVDDQPEQNGLSFQTWLTMTSSLAHRISLPILRTFFNPTAQLVAIRSVVAIAVIIWIIMTSLTSYVTFYRHFMPKQMHIEPVYLQYMHTSLSKCINPEGWVDLRRGTEYGPLRHGNFMVKVELLTTNGSTVAHGSRPAILAYQSKTHRILRVLTGAVPLLMGLTQESQNLYIPLMEEYVENYKTPITHIRVLLSTCRLQVYNATVQLRTNFHGLRYYMYHYRIPTATVFVVAFAIIELICAAFAWRLIVRIFWSNQEEKVQEQTPQEYTYEYSSDASGIDPHD</sequence>
<evidence type="ECO:0000313" key="8">
    <source>
        <dbReference type="EMBL" id="OAD79952.1"/>
    </source>
</evidence>
<gene>
    <name evidence="8" type="ORF">PHYBLDRAFT_179334</name>
</gene>
<keyword evidence="2 7" id="KW-0812">Transmembrane</keyword>
<dbReference type="InterPro" id="IPR009617">
    <property type="entry name" value="Seipin"/>
</dbReference>
<dbReference type="PANTHER" id="PTHR21212">
    <property type="entry name" value="BERNARDINELLI-SEIP CONGENITAL LIPODYSTROPHY 2 HOMOLOG BSCL2 PROTEIN"/>
    <property type="match status" value="1"/>
</dbReference>
<keyword evidence="6 7" id="KW-0472">Membrane</keyword>
<dbReference type="AlphaFoldDB" id="A0A162V4S8"/>
<evidence type="ECO:0000256" key="5">
    <source>
        <dbReference type="ARBA" id="ARBA00023098"/>
    </source>
</evidence>